<dbReference type="InterPro" id="IPR044926">
    <property type="entry name" value="RGS_subdomain_2"/>
</dbReference>
<comment type="caution">
    <text evidence="2">The sequence shown here is derived from an EMBL/GenBank/DDBJ whole genome shotgun (WGS) entry which is preliminary data.</text>
</comment>
<dbReference type="SUPFAM" id="SSF48097">
    <property type="entry name" value="Regulator of G-protein signaling, RGS"/>
    <property type="match status" value="1"/>
</dbReference>
<feature type="transmembrane region" description="Helical" evidence="1">
    <location>
        <begin position="165"/>
        <end position="183"/>
    </location>
</feature>
<dbReference type="OrthoDB" id="2138749at2759"/>
<feature type="transmembrane region" description="Helical" evidence="1">
    <location>
        <begin position="133"/>
        <end position="153"/>
    </location>
</feature>
<feature type="transmembrane region" description="Helical" evidence="1">
    <location>
        <begin position="203"/>
        <end position="226"/>
    </location>
</feature>
<feature type="transmembrane region" description="Helical" evidence="1">
    <location>
        <begin position="33"/>
        <end position="53"/>
    </location>
</feature>
<reference evidence="2 3" key="1">
    <citation type="submission" date="2016-08" db="EMBL/GenBank/DDBJ databases">
        <title>Genomes of anaerobic fungi encode conserved fungal cellulosomes for biomass hydrolysis.</title>
        <authorList>
            <consortium name="DOE Joint Genome Institute"/>
            <person name="Haitjema C.H."/>
            <person name="Gilmore S.P."/>
            <person name="Henske J.K."/>
            <person name="Solomon K.V."/>
            <person name="De Groot R."/>
            <person name="Kuo A."/>
            <person name="Mondo S.J."/>
            <person name="Salamov A.A."/>
            <person name="Labutti K."/>
            <person name="Zhao Z."/>
            <person name="Chiniquy J."/>
            <person name="Barry K."/>
            <person name="Brewer H.M."/>
            <person name="Purvine S.O."/>
            <person name="Wright A.T."/>
            <person name="Boxma B."/>
            <person name="Van Alen T."/>
            <person name="Hackstein J.H."/>
            <person name="Baker S.E."/>
            <person name="Grigoriev I.V."/>
            <person name="O'Malley M.A."/>
        </authorList>
    </citation>
    <scope>NUCLEOTIDE SEQUENCE [LARGE SCALE GENOMIC DNA]</scope>
    <source>
        <strain evidence="3">finn</strain>
    </source>
</reference>
<evidence type="ECO:0000313" key="3">
    <source>
        <dbReference type="Proteomes" id="UP000193719"/>
    </source>
</evidence>
<evidence type="ECO:0000313" key="2">
    <source>
        <dbReference type="EMBL" id="ORX44805.1"/>
    </source>
</evidence>
<keyword evidence="1" id="KW-1133">Transmembrane helix</keyword>
<evidence type="ECO:0008006" key="4">
    <source>
        <dbReference type="Google" id="ProtNLM"/>
    </source>
</evidence>
<dbReference type="AlphaFoldDB" id="A0A1Y1V0W3"/>
<feature type="transmembrane region" description="Helical" evidence="1">
    <location>
        <begin position="93"/>
        <end position="113"/>
    </location>
</feature>
<dbReference type="Proteomes" id="UP000193719">
    <property type="component" value="Unassembled WGS sequence"/>
</dbReference>
<name>A0A1Y1V0W3_9FUNG</name>
<keyword evidence="1" id="KW-0812">Transmembrane</keyword>
<dbReference type="EMBL" id="MCFH01000043">
    <property type="protein sequence ID" value="ORX44805.1"/>
    <property type="molecule type" value="Genomic_DNA"/>
</dbReference>
<keyword evidence="1" id="KW-0472">Membrane</keyword>
<sequence>MLIYACSGLVCIINCYCRNAFYHKMPCAVVIYLLNIGYIPNFLSCMGCIMYYLQQCYFSINSYNKAIDHNYIKEENFFYKLCMNFKEEKFVKFIMYSTIGGVLFSGIFGFTGQTYTYIPLTKGYCTNSNIEGYPFYFTIIVYFIFSIFALNELHKLGSDFVLRKSLMITLCIAIILLIINVFGNSTNYIKCATIIRYIPHETVLQIFSCIFNFSQITYPLFQLFYIKYQVKRLELTKSGLIHLLNDKTLFNEFLNFCNNKRCVEGVIFHREYKKFKNIFKDSGKKLASVGESINGTTSSNSDSYTINIDLLYQNISGLTKEPFPYYEYIPNFTLPTNQDQNNKYSYNLVLNNNETEQYPSPKHHKRMLSVNNKRKEYVNIYSDNNVNNNVNINQHLSNGHEQIHVNKKIIHIYDEIFEKANLIFNFFFTQYSDYELNLPNPIVRKIDYRLQLFNDHYAKMKNKQLFLYEELECEDIFDEAYEEVIQSLYLNTYSAFVIYKKRNK</sequence>
<dbReference type="InterPro" id="IPR036305">
    <property type="entry name" value="RGS_sf"/>
</dbReference>
<dbReference type="Gene3D" id="1.10.167.10">
    <property type="entry name" value="Regulator of G-protein Signalling 4, domain 2"/>
    <property type="match status" value="1"/>
</dbReference>
<proteinExistence type="predicted"/>
<keyword evidence="3" id="KW-1185">Reference proteome</keyword>
<accession>A0A1Y1V0W3</accession>
<organism evidence="2 3">
    <name type="scientific">Piromyces finnis</name>
    <dbReference type="NCBI Taxonomy" id="1754191"/>
    <lineage>
        <taxon>Eukaryota</taxon>
        <taxon>Fungi</taxon>
        <taxon>Fungi incertae sedis</taxon>
        <taxon>Chytridiomycota</taxon>
        <taxon>Chytridiomycota incertae sedis</taxon>
        <taxon>Neocallimastigomycetes</taxon>
        <taxon>Neocallimastigales</taxon>
        <taxon>Neocallimastigaceae</taxon>
        <taxon>Piromyces</taxon>
    </lineage>
</organism>
<gene>
    <name evidence="2" type="ORF">BCR36DRAFT_358970</name>
</gene>
<protein>
    <recommendedName>
        <fullName evidence="4">RGS domain-containing protein</fullName>
    </recommendedName>
</protein>
<reference evidence="2 3" key="2">
    <citation type="submission" date="2016-08" db="EMBL/GenBank/DDBJ databases">
        <title>Pervasive Adenine N6-methylation of Active Genes in Fungi.</title>
        <authorList>
            <consortium name="DOE Joint Genome Institute"/>
            <person name="Mondo S.J."/>
            <person name="Dannebaum R.O."/>
            <person name="Kuo R.C."/>
            <person name="Labutti K."/>
            <person name="Haridas S."/>
            <person name="Kuo A."/>
            <person name="Salamov A."/>
            <person name="Ahrendt S.R."/>
            <person name="Lipzen A."/>
            <person name="Sullivan W."/>
            <person name="Andreopoulos W.B."/>
            <person name="Clum A."/>
            <person name="Lindquist E."/>
            <person name="Daum C."/>
            <person name="Ramamoorthy G.K."/>
            <person name="Gryganskyi A."/>
            <person name="Culley D."/>
            <person name="Magnuson J.K."/>
            <person name="James T.Y."/>
            <person name="O'Malley M.A."/>
            <person name="Stajich J.E."/>
            <person name="Spatafora J.W."/>
            <person name="Visel A."/>
            <person name="Grigoriev I.V."/>
        </authorList>
    </citation>
    <scope>NUCLEOTIDE SEQUENCE [LARGE SCALE GENOMIC DNA]</scope>
    <source>
        <strain evidence="3">finn</strain>
    </source>
</reference>
<evidence type="ECO:0000256" key="1">
    <source>
        <dbReference type="SAM" id="Phobius"/>
    </source>
</evidence>